<feature type="compositionally biased region" description="Polar residues" evidence="1">
    <location>
        <begin position="411"/>
        <end position="422"/>
    </location>
</feature>
<dbReference type="Pfam" id="PF08308">
    <property type="entry name" value="PEGA"/>
    <property type="match status" value="1"/>
</dbReference>
<evidence type="ECO:0000256" key="1">
    <source>
        <dbReference type="SAM" id="MobiDB-lite"/>
    </source>
</evidence>
<proteinExistence type="predicted"/>
<name>A0A2M7BDQ0_9BACT</name>
<feature type="domain" description="PEGA" evidence="2">
    <location>
        <begin position="46"/>
        <end position="101"/>
    </location>
</feature>
<feature type="region of interest" description="Disordered" evidence="1">
    <location>
        <begin position="396"/>
        <end position="422"/>
    </location>
</feature>
<organism evidence="3 4">
    <name type="scientific">Candidatus Shapirobacteria bacterium CG03_land_8_20_14_0_80_40_19</name>
    <dbReference type="NCBI Taxonomy" id="1974880"/>
    <lineage>
        <taxon>Bacteria</taxon>
        <taxon>Candidatus Shapironibacteriota</taxon>
    </lineage>
</organism>
<dbReference type="AlphaFoldDB" id="A0A2M7BDQ0"/>
<evidence type="ECO:0000313" key="3">
    <source>
        <dbReference type="EMBL" id="PIV01242.1"/>
    </source>
</evidence>
<dbReference type="EMBL" id="PEVD01000029">
    <property type="protein sequence ID" value="PIV01242.1"/>
    <property type="molecule type" value="Genomic_DNA"/>
</dbReference>
<comment type="caution">
    <text evidence="3">The sequence shown here is derived from an EMBL/GenBank/DDBJ whole genome shotgun (WGS) entry which is preliminary data.</text>
</comment>
<evidence type="ECO:0000259" key="2">
    <source>
        <dbReference type="Pfam" id="PF08308"/>
    </source>
</evidence>
<evidence type="ECO:0000313" key="4">
    <source>
        <dbReference type="Proteomes" id="UP000230399"/>
    </source>
</evidence>
<reference evidence="4" key="1">
    <citation type="submission" date="2017-09" db="EMBL/GenBank/DDBJ databases">
        <title>Depth-based differentiation of microbial function through sediment-hosted aquifers and enrichment of novel symbionts in the deep terrestrial subsurface.</title>
        <authorList>
            <person name="Probst A.J."/>
            <person name="Ladd B."/>
            <person name="Jarett J.K."/>
            <person name="Geller-Mcgrath D.E."/>
            <person name="Sieber C.M.K."/>
            <person name="Emerson J.B."/>
            <person name="Anantharaman K."/>
            <person name="Thomas B.C."/>
            <person name="Malmstrom R."/>
            <person name="Stieglmeier M."/>
            <person name="Klingl A."/>
            <person name="Woyke T."/>
            <person name="Ryan C.M."/>
            <person name="Banfield J.F."/>
        </authorList>
    </citation>
    <scope>NUCLEOTIDE SEQUENCE [LARGE SCALE GENOMIC DNA]</scope>
</reference>
<dbReference type="SUPFAM" id="SSF82171">
    <property type="entry name" value="DPP6 N-terminal domain-like"/>
    <property type="match status" value="1"/>
</dbReference>
<sequence length="422" mass="47515">MINFSKYRLHFFFLVIILLLSATFVVIKYARGYRIDFIKKTFIPNGILSANSSPVGANVLINGKLKTATNNTLSLSPQEYSIEIKKTGFITWTKKMQIEKELVTFAEAFLFPEVPDLKPLTFNGALNPKISPDNTHIVYSIPLPFPEAGLWVIDLTDSLFAFSKDPRLIAKSASYLDLAKTDYTWSPNNQQILLELPDGTKYLLDPNQLNSLALLEDVTNSLKETEIKWQREVNLNNSVKNKKVPENLQALLQKSTKEVTFSTDNTKIMYIATASAEIPENLIPPILSVSTQKQNRHLEPNQLYVYDIKEDRNFQISSAKSADQIPMWFPTSRHLVWINEDKKVVACEYDGTNLATIYSGSFINPFVFVSPSSSKLVILAEIDLSIGDSLSPTPTLKALKKTPSPTPTPQRPKTNLFSVSFR</sequence>
<accession>A0A2M7BDQ0</accession>
<gene>
    <name evidence="3" type="ORF">COS55_02265</name>
</gene>
<protein>
    <recommendedName>
        <fullName evidence="2">PEGA domain-containing protein</fullName>
    </recommendedName>
</protein>
<dbReference type="InterPro" id="IPR013229">
    <property type="entry name" value="PEGA"/>
</dbReference>
<dbReference type="Proteomes" id="UP000230399">
    <property type="component" value="Unassembled WGS sequence"/>
</dbReference>